<dbReference type="GO" id="GO:0046983">
    <property type="term" value="F:protein dimerization activity"/>
    <property type="evidence" value="ECO:0007669"/>
    <property type="project" value="InterPro"/>
</dbReference>
<comment type="caution">
    <text evidence="7">The sequence shown here is derived from an EMBL/GenBank/DDBJ whole genome shotgun (WGS) entry which is preliminary data.</text>
</comment>
<dbReference type="Gene3D" id="3.40.50.150">
    <property type="entry name" value="Vaccinia Virus protein VP39"/>
    <property type="match status" value="1"/>
</dbReference>
<dbReference type="OrthoDB" id="1535081at2759"/>
<dbReference type="InterPro" id="IPR001077">
    <property type="entry name" value="COMT_C"/>
</dbReference>
<evidence type="ECO:0000259" key="6">
    <source>
        <dbReference type="Pfam" id="PF08100"/>
    </source>
</evidence>
<dbReference type="InterPro" id="IPR036390">
    <property type="entry name" value="WH_DNA-bd_sf"/>
</dbReference>
<feature type="domain" description="O-methyltransferase C-terminal" evidence="5">
    <location>
        <begin position="233"/>
        <end position="377"/>
    </location>
</feature>
<dbReference type="SUPFAM" id="SSF53335">
    <property type="entry name" value="S-adenosyl-L-methionine-dependent methyltransferases"/>
    <property type="match status" value="1"/>
</dbReference>
<dbReference type="GO" id="GO:0032259">
    <property type="term" value="P:methylation"/>
    <property type="evidence" value="ECO:0007669"/>
    <property type="project" value="UniProtKB-KW"/>
</dbReference>
<evidence type="ECO:0000313" key="8">
    <source>
        <dbReference type="Proteomes" id="UP000070168"/>
    </source>
</evidence>
<accession>A0A135LHT9</accession>
<evidence type="ECO:0000256" key="3">
    <source>
        <dbReference type="ARBA" id="ARBA00022691"/>
    </source>
</evidence>
<feature type="active site" description="Proton acceptor" evidence="4">
    <location>
        <position position="305"/>
    </location>
</feature>
<evidence type="ECO:0000259" key="5">
    <source>
        <dbReference type="Pfam" id="PF00891"/>
    </source>
</evidence>
<name>A0A135LHT9_PENPA</name>
<dbReference type="GO" id="GO:0044550">
    <property type="term" value="P:secondary metabolite biosynthetic process"/>
    <property type="evidence" value="ECO:0007669"/>
    <property type="project" value="UniProtKB-ARBA"/>
</dbReference>
<evidence type="ECO:0000256" key="4">
    <source>
        <dbReference type="PIRSR" id="PIRSR005739-1"/>
    </source>
</evidence>
<feature type="domain" description="O-methyltransferase dimerisation" evidence="6">
    <location>
        <begin position="66"/>
        <end position="131"/>
    </location>
</feature>
<dbReference type="RefSeq" id="XP_040647026.1">
    <property type="nucleotide sequence ID" value="XM_040790073.1"/>
</dbReference>
<dbReference type="Proteomes" id="UP000070168">
    <property type="component" value="Unassembled WGS sequence"/>
</dbReference>
<dbReference type="Gene3D" id="1.10.10.10">
    <property type="entry name" value="Winged helix-like DNA-binding domain superfamily/Winged helix DNA-binding domain"/>
    <property type="match status" value="1"/>
</dbReference>
<evidence type="ECO:0000256" key="2">
    <source>
        <dbReference type="ARBA" id="ARBA00022679"/>
    </source>
</evidence>
<dbReference type="Pfam" id="PF08100">
    <property type="entry name" value="Dimerisation"/>
    <property type="match status" value="1"/>
</dbReference>
<evidence type="ECO:0000256" key="1">
    <source>
        <dbReference type="ARBA" id="ARBA00022603"/>
    </source>
</evidence>
<dbReference type="GO" id="GO:0008171">
    <property type="term" value="F:O-methyltransferase activity"/>
    <property type="evidence" value="ECO:0007669"/>
    <property type="project" value="InterPro"/>
</dbReference>
<dbReference type="InterPro" id="IPR036388">
    <property type="entry name" value="WH-like_DNA-bd_sf"/>
</dbReference>
<dbReference type="PIRSF" id="PIRSF005739">
    <property type="entry name" value="O-mtase"/>
    <property type="match status" value="1"/>
</dbReference>
<protein>
    <submittedName>
        <fullName evidence="7">O-methyltransferase, family 2</fullName>
    </submittedName>
</protein>
<gene>
    <name evidence="7" type="ORF">PGRI_023600</name>
</gene>
<dbReference type="Pfam" id="PF00891">
    <property type="entry name" value="Methyltransf_2"/>
    <property type="match status" value="1"/>
</dbReference>
<dbReference type="InterPro" id="IPR016461">
    <property type="entry name" value="COMT-like"/>
</dbReference>
<keyword evidence="2 7" id="KW-0808">Transferase</keyword>
<organism evidence="7 8">
    <name type="scientific">Penicillium patulum</name>
    <name type="common">Penicillium griseofulvum</name>
    <dbReference type="NCBI Taxonomy" id="5078"/>
    <lineage>
        <taxon>Eukaryota</taxon>
        <taxon>Fungi</taxon>
        <taxon>Dikarya</taxon>
        <taxon>Ascomycota</taxon>
        <taxon>Pezizomycotina</taxon>
        <taxon>Eurotiomycetes</taxon>
        <taxon>Eurotiomycetidae</taxon>
        <taxon>Eurotiales</taxon>
        <taxon>Aspergillaceae</taxon>
        <taxon>Penicillium</taxon>
    </lineage>
</organism>
<proteinExistence type="predicted"/>
<dbReference type="PROSITE" id="PS51683">
    <property type="entry name" value="SAM_OMT_II"/>
    <property type="match status" value="1"/>
</dbReference>
<dbReference type="PANTHER" id="PTHR43712:SF1">
    <property type="entry name" value="HYPOTHETICAL O-METHYLTRANSFERASE (EUROFUNG)-RELATED"/>
    <property type="match status" value="1"/>
</dbReference>
<keyword evidence="3" id="KW-0949">S-adenosyl-L-methionine</keyword>
<dbReference type="OMA" id="YMKFILH"/>
<keyword evidence="8" id="KW-1185">Reference proteome</keyword>
<dbReference type="GeneID" id="63705373"/>
<dbReference type="PANTHER" id="PTHR43712">
    <property type="entry name" value="PUTATIVE (AFU_ORTHOLOGUE AFUA_4G14580)-RELATED"/>
    <property type="match status" value="1"/>
</dbReference>
<dbReference type="InterPro" id="IPR012967">
    <property type="entry name" value="COMT_dimerisation"/>
</dbReference>
<dbReference type="InterPro" id="IPR029063">
    <property type="entry name" value="SAM-dependent_MTases_sf"/>
</dbReference>
<keyword evidence="1 7" id="KW-0489">Methyltransferase</keyword>
<sequence>METTVLTESIDQLHHQVTESLGAFQCQHEEADRVAALKAAQKLVNALQKPQDSVYHLAYSPTHALCVRIAIDMSIFTTLTERNGPVSLNELAAVKNASPILVERVLRVLVGIDYVGEYDTRVYTATTMTRQMTDRLSISVIKFIFDIGMPTLAKIPEFLRDKGHQNPEGIMNGPFQFAEKIDEPIWTWFQRNPERLDLSNTFMEADRGARPSWLEWFPVEERLLCGAHPDAETLMVDVAGGRGHDLAAFLERYPDAKGRLVLQDLPHVLEESTINTERIEKQPFDLFKPQPIHGARIYYMKFILHDWSDKDSQAILTQLAGALKQGYSKLIIEEFVLADRDGAMLPAMWDWEMMIFCNSMERSQSNWTCLLESAGFQVIKFWAPPGDGQGIIEAELKQ</sequence>
<dbReference type="EMBL" id="LHQR01000065">
    <property type="protein sequence ID" value="KXG48490.1"/>
    <property type="molecule type" value="Genomic_DNA"/>
</dbReference>
<dbReference type="SUPFAM" id="SSF46785">
    <property type="entry name" value="Winged helix' DNA-binding domain"/>
    <property type="match status" value="1"/>
</dbReference>
<reference evidence="7 8" key="1">
    <citation type="journal article" date="2016" name="BMC Genomics">
        <title>Genome sequencing and secondary metabolism of the postharvest pathogen Penicillium griseofulvum.</title>
        <authorList>
            <person name="Banani H."/>
            <person name="Marcet-Houben M."/>
            <person name="Ballester A.R."/>
            <person name="Abbruscato P."/>
            <person name="Gonzalez-Candelas L."/>
            <person name="Gabaldon T."/>
            <person name="Spadaro D."/>
        </authorList>
    </citation>
    <scope>NUCLEOTIDE SEQUENCE [LARGE SCALE GENOMIC DNA]</scope>
    <source>
        <strain evidence="7 8">PG3</strain>
    </source>
</reference>
<evidence type="ECO:0000313" key="7">
    <source>
        <dbReference type="EMBL" id="KXG48490.1"/>
    </source>
</evidence>
<dbReference type="AlphaFoldDB" id="A0A135LHT9"/>